<evidence type="ECO:0000256" key="2">
    <source>
        <dbReference type="ARBA" id="ARBA00011901"/>
    </source>
</evidence>
<dbReference type="InterPro" id="IPR002508">
    <property type="entry name" value="MurNAc-LAA_cat"/>
</dbReference>
<comment type="catalytic activity">
    <reaction evidence="1">
        <text>Hydrolyzes the link between N-acetylmuramoyl residues and L-amino acid residues in certain cell-wall glycopeptides.</text>
        <dbReference type="EC" id="3.5.1.28"/>
    </reaction>
</comment>
<comment type="caution">
    <text evidence="6">The sequence shown here is derived from an EMBL/GenBank/DDBJ whole genome shotgun (WGS) entry which is preliminary data.</text>
</comment>
<gene>
    <name evidence="6" type="ORF">SHI21_04420</name>
</gene>
<evidence type="ECO:0000313" key="7">
    <source>
        <dbReference type="Proteomes" id="UP001302274"/>
    </source>
</evidence>
<keyword evidence="3 6" id="KW-0378">Hydrolase</keyword>
<keyword evidence="7" id="KW-1185">Reference proteome</keyword>
<reference evidence="6 7" key="1">
    <citation type="submission" date="2023-11" db="EMBL/GenBank/DDBJ databases">
        <title>A Novel Polar Bacteriovorax (B. antarcticus) Isolated from the Biocrust in Antarctica.</title>
        <authorList>
            <person name="Mun W."/>
            <person name="Choi S.Y."/>
            <person name="Mitchell R.J."/>
        </authorList>
    </citation>
    <scope>NUCLEOTIDE SEQUENCE [LARGE SCALE GENOMIC DNA]</scope>
    <source>
        <strain evidence="6 7">PP10</strain>
    </source>
</reference>
<evidence type="ECO:0000259" key="5">
    <source>
        <dbReference type="SMART" id="SM00646"/>
    </source>
</evidence>
<feature type="signal peptide" evidence="4">
    <location>
        <begin position="1"/>
        <end position="22"/>
    </location>
</feature>
<dbReference type="EMBL" id="JAYGJQ010000001">
    <property type="protein sequence ID" value="MEA9355427.1"/>
    <property type="molecule type" value="Genomic_DNA"/>
</dbReference>
<dbReference type="InterPro" id="IPR050695">
    <property type="entry name" value="N-acetylmuramoyl_amidase_3"/>
</dbReference>
<dbReference type="SMART" id="SM00646">
    <property type="entry name" value="Ami_3"/>
    <property type="match status" value="1"/>
</dbReference>
<evidence type="ECO:0000256" key="4">
    <source>
        <dbReference type="SAM" id="SignalP"/>
    </source>
</evidence>
<sequence>MTLLKSLFILSASLFMLTRAEALTILIDPGHGGEEDGAVATTQGEAVPRVIKEKDIALSIAKRIHELLQQKNYSVYLTRSIDRTVTLPERASIAEKTRADLFISVHINSSPEGGAVGFETYYLDNHNDVAIKKVEKTENIQSDGENIVVQQILVDLVVDQTVSTSKPLAESIHSELKSDVGRKYKIPSRGVKPGLFYVLALSKRPGVLLEVGFISTQKERVRMMDPKFQDTYARAVVKGIENYIKKRNAKATPRQYIKKKK</sequence>
<dbReference type="RefSeq" id="WP_323574969.1">
    <property type="nucleotide sequence ID" value="NZ_JAYGJQ010000001.1"/>
</dbReference>
<name>A0ABU5VS58_9BACT</name>
<keyword evidence="4" id="KW-0732">Signal</keyword>
<evidence type="ECO:0000256" key="3">
    <source>
        <dbReference type="ARBA" id="ARBA00022801"/>
    </source>
</evidence>
<dbReference type="Pfam" id="PF01520">
    <property type="entry name" value="Amidase_3"/>
    <property type="match status" value="1"/>
</dbReference>
<dbReference type="Proteomes" id="UP001302274">
    <property type="component" value="Unassembled WGS sequence"/>
</dbReference>
<feature type="domain" description="MurNAc-LAA" evidence="5">
    <location>
        <begin position="91"/>
        <end position="241"/>
    </location>
</feature>
<proteinExistence type="predicted"/>
<evidence type="ECO:0000256" key="1">
    <source>
        <dbReference type="ARBA" id="ARBA00001561"/>
    </source>
</evidence>
<dbReference type="PANTHER" id="PTHR30404:SF0">
    <property type="entry name" value="N-ACETYLMURAMOYL-L-ALANINE AMIDASE AMIC"/>
    <property type="match status" value="1"/>
</dbReference>
<dbReference type="PANTHER" id="PTHR30404">
    <property type="entry name" value="N-ACETYLMURAMOYL-L-ALANINE AMIDASE"/>
    <property type="match status" value="1"/>
</dbReference>
<dbReference type="CDD" id="cd02696">
    <property type="entry name" value="MurNAc-LAA"/>
    <property type="match status" value="1"/>
</dbReference>
<dbReference type="GO" id="GO:0008745">
    <property type="term" value="F:N-acetylmuramoyl-L-alanine amidase activity"/>
    <property type="evidence" value="ECO:0007669"/>
    <property type="project" value="UniProtKB-EC"/>
</dbReference>
<protein>
    <recommendedName>
        <fullName evidence="2">N-acetylmuramoyl-L-alanine amidase</fullName>
        <ecNumber evidence="2">3.5.1.28</ecNumber>
    </recommendedName>
</protein>
<evidence type="ECO:0000313" key="6">
    <source>
        <dbReference type="EMBL" id="MEA9355427.1"/>
    </source>
</evidence>
<organism evidence="6 7">
    <name type="scientific">Bacteriovorax antarcticus</name>
    <dbReference type="NCBI Taxonomy" id="3088717"/>
    <lineage>
        <taxon>Bacteria</taxon>
        <taxon>Pseudomonadati</taxon>
        <taxon>Bdellovibrionota</taxon>
        <taxon>Bacteriovoracia</taxon>
        <taxon>Bacteriovoracales</taxon>
        <taxon>Bacteriovoracaceae</taxon>
        <taxon>Bacteriovorax</taxon>
    </lineage>
</organism>
<dbReference type="SUPFAM" id="SSF53187">
    <property type="entry name" value="Zn-dependent exopeptidases"/>
    <property type="match status" value="1"/>
</dbReference>
<accession>A0ABU5VS58</accession>
<feature type="chain" id="PRO_5045765261" description="N-acetylmuramoyl-L-alanine amidase" evidence="4">
    <location>
        <begin position="23"/>
        <end position="261"/>
    </location>
</feature>
<dbReference type="EC" id="3.5.1.28" evidence="2"/>
<dbReference type="Gene3D" id="3.40.630.40">
    <property type="entry name" value="Zn-dependent exopeptidases"/>
    <property type="match status" value="1"/>
</dbReference>